<evidence type="ECO:0000313" key="8">
    <source>
        <dbReference type="Proteomes" id="UP001320159"/>
    </source>
</evidence>
<dbReference type="GO" id="GO:0051082">
    <property type="term" value="F:unfolded protein binding"/>
    <property type="evidence" value="ECO:0007669"/>
    <property type="project" value="InterPro"/>
</dbReference>
<dbReference type="InterPro" id="IPR017998">
    <property type="entry name" value="Chaperone_TCP-1"/>
</dbReference>
<dbReference type="AlphaFoldDB" id="A0AAP2RCG0"/>
<keyword evidence="3 5" id="KW-0067">ATP-binding</keyword>
<dbReference type="NCBIfam" id="TIGR02339">
    <property type="entry name" value="thermosome_arch"/>
    <property type="match status" value="1"/>
</dbReference>
<dbReference type="Proteomes" id="UP001320159">
    <property type="component" value="Unassembled WGS sequence"/>
</dbReference>
<dbReference type="Gene3D" id="3.50.7.10">
    <property type="entry name" value="GroEL"/>
    <property type="match status" value="1"/>
</dbReference>
<protein>
    <submittedName>
        <fullName evidence="7">Thermosome subunit</fullName>
    </submittedName>
</protein>
<dbReference type="InterPro" id="IPR054827">
    <property type="entry name" value="thermosome_alpha"/>
</dbReference>
<dbReference type="InterPro" id="IPR053374">
    <property type="entry name" value="TCP-1_chaperonin"/>
</dbReference>
<dbReference type="InterPro" id="IPR012714">
    <property type="entry name" value="Thermosome_arc"/>
</dbReference>
<sequence length="548" mass="58582">MAQQQGQPVIILREGSTRTRGRDAQGMNLMAARAVAEAVRTTLGPKGMDKMLVDSLGDVVITNDGVTILKEMDIEHPAAKMIVEIAKTQDDEVGDGTTTAVVLAGELLKKSEGLLDQDVHPTVIAHGYRQAATKAREILESLSFPVTLKDEGLVKKFTITAMTGKGAEAVGEKLADLCVKSVKAVVDESGNVDVDDIMVVKKVGGTIGDSELIEGIVIDKERIHPNMPKTVKNAKIALLDCPMEIEKTEIDAKIEITSPDQLQSFLDQEEKMLKDMVEKVKKIGANVVFCQKGVDDLVQHYLAKSGILAARRVKESDLKKIAKATGARVSTSIDELAKEDIGVSGLVEERKIGDEAMIFIEKCKDPKAVSLILRGGTEHVVDELERAVHDALRVVGVVVEDKKYVVGGGACEIELALRLKEYASTVGGREQLAIEAFAEAMEVIPRTLSENAGLDPIDALVSLRSKHEGKNAMKTAGINVFTGESVDMKKEGVVEPLRVKTQAISGASEAAIMILRIDDVIAASKLSGGRGGAPGMGPGGMGEMDFGM</sequence>
<dbReference type="NCBIfam" id="NF041082">
    <property type="entry name" value="thermosome_alpha"/>
    <property type="match status" value="1"/>
</dbReference>
<dbReference type="SUPFAM" id="SSF52029">
    <property type="entry name" value="GroEL apical domain-like"/>
    <property type="match status" value="1"/>
</dbReference>
<dbReference type="Gene3D" id="1.10.560.10">
    <property type="entry name" value="GroEL-like equatorial domain"/>
    <property type="match status" value="1"/>
</dbReference>
<organism evidence="7 8">
    <name type="scientific">Methanooceanicella nereidis</name>
    <dbReference type="NCBI Taxonomy" id="2052831"/>
    <lineage>
        <taxon>Archaea</taxon>
        <taxon>Methanobacteriati</taxon>
        <taxon>Methanobacteriota</taxon>
        <taxon>Stenosarchaea group</taxon>
        <taxon>Methanomicrobia</taxon>
        <taxon>Methanocellales</taxon>
        <taxon>Methanocellaceae</taxon>
        <taxon>Methanooceanicella</taxon>
    </lineage>
</organism>
<dbReference type="RefSeq" id="WP_230741693.1">
    <property type="nucleotide sequence ID" value="NZ_PGCK01000005.1"/>
</dbReference>
<evidence type="ECO:0000313" key="7">
    <source>
        <dbReference type="EMBL" id="MCD1294858.1"/>
    </source>
</evidence>
<dbReference type="EMBL" id="PGCK01000005">
    <property type="protein sequence ID" value="MCD1294858.1"/>
    <property type="molecule type" value="Genomic_DNA"/>
</dbReference>
<dbReference type="Pfam" id="PF00118">
    <property type="entry name" value="Cpn60_TCP1"/>
    <property type="match status" value="1"/>
</dbReference>
<dbReference type="PRINTS" id="PR00304">
    <property type="entry name" value="TCOMPLEXTCP1"/>
</dbReference>
<dbReference type="InterPro" id="IPR002423">
    <property type="entry name" value="Cpn60/GroEL/TCP-1"/>
</dbReference>
<dbReference type="PROSITE" id="PS00995">
    <property type="entry name" value="TCP1_3"/>
    <property type="match status" value="1"/>
</dbReference>
<dbReference type="PANTHER" id="PTHR11353">
    <property type="entry name" value="CHAPERONIN"/>
    <property type="match status" value="1"/>
</dbReference>
<dbReference type="CDD" id="cd03343">
    <property type="entry name" value="cpn60"/>
    <property type="match status" value="1"/>
</dbReference>
<dbReference type="InterPro" id="IPR027409">
    <property type="entry name" value="GroEL-like_apical_dom_sf"/>
</dbReference>
<keyword evidence="4 5" id="KW-0143">Chaperone</keyword>
<comment type="caution">
    <text evidence="7">The sequence shown here is derived from an EMBL/GenBank/DDBJ whole genome shotgun (WGS) entry which is preliminary data.</text>
</comment>
<dbReference type="GO" id="GO:0140662">
    <property type="term" value="F:ATP-dependent protein folding chaperone"/>
    <property type="evidence" value="ECO:0007669"/>
    <property type="project" value="InterPro"/>
</dbReference>
<dbReference type="NCBIfam" id="NF041083">
    <property type="entry name" value="thermosome_beta"/>
    <property type="match status" value="1"/>
</dbReference>
<feature type="compositionally biased region" description="Gly residues" evidence="6">
    <location>
        <begin position="528"/>
        <end position="542"/>
    </location>
</feature>
<dbReference type="SUPFAM" id="SSF48592">
    <property type="entry name" value="GroEL equatorial domain-like"/>
    <property type="match status" value="1"/>
</dbReference>
<reference evidence="7 8" key="1">
    <citation type="submission" date="2017-11" db="EMBL/GenBank/DDBJ databases">
        <title>Isolation and Characterization of Family Methanocellaceae Species from Potential Methane Hydrate Area Offshore Southwestern Taiwan.</title>
        <authorList>
            <person name="Zhang W.-L."/>
            <person name="Chen W.-C."/>
            <person name="Lai M.-C."/>
            <person name="Chen S.-C."/>
        </authorList>
    </citation>
    <scope>NUCLEOTIDE SEQUENCE [LARGE SCALE GENOMIC DNA]</scope>
    <source>
        <strain evidence="7 8">CWC-04</strain>
    </source>
</reference>
<evidence type="ECO:0000256" key="1">
    <source>
        <dbReference type="ARBA" id="ARBA00008020"/>
    </source>
</evidence>
<dbReference type="PROSITE" id="PS00750">
    <property type="entry name" value="TCP1_1"/>
    <property type="match status" value="1"/>
</dbReference>
<gene>
    <name evidence="7" type="ORF">CUJ83_07585</name>
</gene>
<evidence type="ECO:0000256" key="6">
    <source>
        <dbReference type="SAM" id="MobiDB-lite"/>
    </source>
</evidence>
<comment type="similarity">
    <text evidence="1 5">Belongs to the TCP-1 chaperonin family.</text>
</comment>
<name>A0AAP2RCG0_9EURY</name>
<evidence type="ECO:0000256" key="5">
    <source>
        <dbReference type="RuleBase" id="RU004187"/>
    </source>
</evidence>
<evidence type="ECO:0000256" key="3">
    <source>
        <dbReference type="ARBA" id="ARBA00022840"/>
    </source>
</evidence>
<dbReference type="SUPFAM" id="SSF54849">
    <property type="entry name" value="GroEL-intermediate domain like"/>
    <property type="match status" value="1"/>
</dbReference>
<dbReference type="InterPro" id="IPR027410">
    <property type="entry name" value="TCP-1-like_intermed_sf"/>
</dbReference>
<feature type="region of interest" description="Disordered" evidence="6">
    <location>
        <begin position="528"/>
        <end position="548"/>
    </location>
</feature>
<dbReference type="InterPro" id="IPR027413">
    <property type="entry name" value="GROEL-like_equatorial_sf"/>
</dbReference>
<evidence type="ECO:0000256" key="4">
    <source>
        <dbReference type="ARBA" id="ARBA00023186"/>
    </source>
</evidence>
<dbReference type="Gene3D" id="3.30.260.10">
    <property type="entry name" value="TCP-1-like chaperonin intermediate domain"/>
    <property type="match status" value="1"/>
</dbReference>
<dbReference type="InterPro" id="IPR002194">
    <property type="entry name" value="Chaperonin_TCP-1_CS"/>
</dbReference>
<dbReference type="GO" id="GO:0016887">
    <property type="term" value="F:ATP hydrolysis activity"/>
    <property type="evidence" value="ECO:0007669"/>
    <property type="project" value="InterPro"/>
</dbReference>
<dbReference type="PROSITE" id="PS00751">
    <property type="entry name" value="TCP1_2"/>
    <property type="match status" value="1"/>
</dbReference>
<keyword evidence="2 5" id="KW-0547">Nucleotide-binding</keyword>
<evidence type="ECO:0000256" key="2">
    <source>
        <dbReference type="ARBA" id="ARBA00022741"/>
    </source>
</evidence>
<proteinExistence type="inferred from homology"/>
<dbReference type="GO" id="GO:0005524">
    <property type="term" value="F:ATP binding"/>
    <property type="evidence" value="ECO:0007669"/>
    <property type="project" value="UniProtKB-KW"/>
</dbReference>
<keyword evidence="8" id="KW-1185">Reference proteome</keyword>
<accession>A0AAP2RCG0</accession>